<accession>A0A0A9AQ05</accession>
<sequence length="52" mass="5619">MHPTTFAQNLYVYPLNSRVRSCGRGGMFVPKCLGAMNEITIASPSKNSVLGC</sequence>
<organism evidence="1">
    <name type="scientific">Arundo donax</name>
    <name type="common">Giant reed</name>
    <name type="synonym">Donax arundinaceus</name>
    <dbReference type="NCBI Taxonomy" id="35708"/>
    <lineage>
        <taxon>Eukaryota</taxon>
        <taxon>Viridiplantae</taxon>
        <taxon>Streptophyta</taxon>
        <taxon>Embryophyta</taxon>
        <taxon>Tracheophyta</taxon>
        <taxon>Spermatophyta</taxon>
        <taxon>Magnoliopsida</taxon>
        <taxon>Liliopsida</taxon>
        <taxon>Poales</taxon>
        <taxon>Poaceae</taxon>
        <taxon>PACMAD clade</taxon>
        <taxon>Arundinoideae</taxon>
        <taxon>Arundineae</taxon>
        <taxon>Arundo</taxon>
    </lineage>
</organism>
<evidence type="ECO:0000313" key="1">
    <source>
        <dbReference type="EMBL" id="JAD51968.1"/>
    </source>
</evidence>
<reference evidence="1" key="2">
    <citation type="journal article" date="2015" name="Data Brief">
        <title>Shoot transcriptome of the giant reed, Arundo donax.</title>
        <authorList>
            <person name="Barrero R.A."/>
            <person name="Guerrero F.D."/>
            <person name="Moolhuijzen P."/>
            <person name="Goolsby J.A."/>
            <person name="Tidwell J."/>
            <person name="Bellgard S.E."/>
            <person name="Bellgard M.I."/>
        </authorList>
    </citation>
    <scope>NUCLEOTIDE SEQUENCE</scope>
    <source>
        <tissue evidence="1">Shoot tissue taken approximately 20 cm above the soil surface</tissue>
    </source>
</reference>
<reference evidence="1" key="1">
    <citation type="submission" date="2014-09" db="EMBL/GenBank/DDBJ databases">
        <authorList>
            <person name="Magalhaes I.L.F."/>
            <person name="Oliveira U."/>
            <person name="Santos F.R."/>
            <person name="Vidigal T.H.D.A."/>
            <person name="Brescovit A.D."/>
            <person name="Santos A.J."/>
        </authorList>
    </citation>
    <scope>NUCLEOTIDE SEQUENCE</scope>
    <source>
        <tissue evidence="1">Shoot tissue taken approximately 20 cm above the soil surface</tissue>
    </source>
</reference>
<dbReference type="EMBL" id="GBRH01245927">
    <property type="protein sequence ID" value="JAD51968.1"/>
    <property type="molecule type" value="Transcribed_RNA"/>
</dbReference>
<proteinExistence type="predicted"/>
<protein>
    <submittedName>
        <fullName evidence="1">Uncharacterized protein</fullName>
    </submittedName>
</protein>
<dbReference type="AlphaFoldDB" id="A0A0A9AQ05"/>
<name>A0A0A9AQ05_ARUDO</name>